<dbReference type="Gene3D" id="1.10.287.110">
    <property type="entry name" value="DnaJ domain"/>
    <property type="match status" value="1"/>
</dbReference>
<evidence type="ECO:0000256" key="2">
    <source>
        <dbReference type="ARBA" id="ARBA00023186"/>
    </source>
</evidence>
<feature type="coiled-coil region" evidence="5">
    <location>
        <begin position="117"/>
        <end position="144"/>
    </location>
</feature>
<comment type="caution">
    <text evidence="7">The sequence shown here is derived from an EMBL/GenBank/DDBJ whole genome shotgun (WGS) entry which is preliminary data.</text>
</comment>
<proteinExistence type="inferred from homology"/>
<comment type="similarity">
    <text evidence="1 4">Belongs to the HscB family.</text>
</comment>
<dbReference type="InterPro" id="IPR004640">
    <property type="entry name" value="HscB"/>
</dbReference>
<dbReference type="HAMAP" id="MF_00682">
    <property type="entry name" value="HscB"/>
    <property type="match status" value="1"/>
</dbReference>
<dbReference type="Pfam" id="PF07743">
    <property type="entry name" value="HSCB_C"/>
    <property type="match status" value="1"/>
</dbReference>
<dbReference type="PANTHER" id="PTHR14021">
    <property type="entry name" value="IRON-SULFUR CLUSTER CO-CHAPERONE PROTEIN HSCB"/>
    <property type="match status" value="1"/>
</dbReference>
<dbReference type="PROSITE" id="PS50076">
    <property type="entry name" value="DNAJ_2"/>
    <property type="match status" value="1"/>
</dbReference>
<dbReference type="NCBIfam" id="NF002935">
    <property type="entry name" value="PRK03578.1"/>
    <property type="match status" value="1"/>
</dbReference>
<dbReference type="Gene3D" id="1.20.1280.20">
    <property type="entry name" value="HscB, C-terminal domain"/>
    <property type="match status" value="1"/>
</dbReference>
<dbReference type="InterPro" id="IPR009073">
    <property type="entry name" value="HscB_oligo_C"/>
</dbReference>
<evidence type="ECO:0000256" key="4">
    <source>
        <dbReference type="HAMAP-Rule" id="MF_00682"/>
    </source>
</evidence>
<sequence>MTLDFKQDFFALFGQPRRFGLDAAALDAAYRAIAAEVHPDRYASAPDSERRLALMHATRVNEGYQTLRQPLARARYLLQLAGIDTQEETNTSMPAEFLMEQMEWREAIADARAGSHVEQLEKLARELAGDLKSLEAELAEALDSADPDLDGAAQLVRKWRFMEKLDQEIGDAIEALLY</sequence>
<keyword evidence="8" id="KW-1185">Reference proteome</keyword>
<dbReference type="SUPFAM" id="SSF46565">
    <property type="entry name" value="Chaperone J-domain"/>
    <property type="match status" value="1"/>
</dbReference>
<keyword evidence="2 4" id="KW-0143">Chaperone</keyword>
<evidence type="ECO:0000256" key="1">
    <source>
        <dbReference type="ARBA" id="ARBA00010476"/>
    </source>
</evidence>
<dbReference type="PANTHER" id="PTHR14021:SF15">
    <property type="entry name" value="IRON-SULFUR CLUSTER CO-CHAPERONE PROTEIN HSCB"/>
    <property type="match status" value="1"/>
</dbReference>
<name>A0ABT7XMM0_9NEIS</name>
<dbReference type="InterPro" id="IPR001623">
    <property type="entry name" value="DnaJ_domain"/>
</dbReference>
<dbReference type="EMBL" id="JAUEDK010000011">
    <property type="protein sequence ID" value="MDN0074933.1"/>
    <property type="molecule type" value="Genomic_DNA"/>
</dbReference>
<evidence type="ECO:0000256" key="5">
    <source>
        <dbReference type="SAM" id="Coils"/>
    </source>
</evidence>
<dbReference type="InterPro" id="IPR036869">
    <property type="entry name" value="J_dom_sf"/>
</dbReference>
<gene>
    <name evidence="4 7" type="primary">hscB</name>
    <name evidence="7" type="ORF">QU481_08500</name>
</gene>
<accession>A0ABT7XMM0</accession>
<evidence type="ECO:0000259" key="6">
    <source>
        <dbReference type="PROSITE" id="PS50076"/>
    </source>
</evidence>
<protein>
    <recommendedName>
        <fullName evidence="4">Co-chaperone protein HscB homolog</fullName>
    </recommendedName>
</protein>
<comment type="function">
    <text evidence="3 4">Co-chaperone involved in the maturation of iron-sulfur cluster-containing proteins. Seems to help targeting proteins to be folded toward HscA.</text>
</comment>
<dbReference type="SMART" id="SM00271">
    <property type="entry name" value="DnaJ"/>
    <property type="match status" value="1"/>
</dbReference>
<keyword evidence="5" id="KW-0175">Coiled coil</keyword>
<dbReference type="Proteomes" id="UP001168540">
    <property type="component" value="Unassembled WGS sequence"/>
</dbReference>
<evidence type="ECO:0000313" key="7">
    <source>
        <dbReference type="EMBL" id="MDN0074933.1"/>
    </source>
</evidence>
<evidence type="ECO:0000313" key="8">
    <source>
        <dbReference type="Proteomes" id="UP001168540"/>
    </source>
</evidence>
<reference evidence="7" key="1">
    <citation type="submission" date="2023-06" db="EMBL/GenBank/DDBJ databases">
        <authorList>
            <person name="Zhang S."/>
        </authorList>
    </citation>
    <scope>NUCLEOTIDE SEQUENCE</scope>
    <source>
        <strain evidence="7">SG2303</strain>
    </source>
</reference>
<evidence type="ECO:0000256" key="3">
    <source>
        <dbReference type="ARBA" id="ARBA00025596"/>
    </source>
</evidence>
<feature type="domain" description="J" evidence="6">
    <location>
        <begin position="8"/>
        <end position="80"/>
    </location>
</feature>
<comment type="subunit">
    <text evidence="4">Interacts with HscA and stimulates its ATPase activity.</text>
</comment>
<organism evidence="7 8">
    <name type="scientific">Crenobacter oryzisoli</name>
    <dbReference type="NCBI Taxonomy" id="3056844"/>
    <lineage>
        <taxon>Bacteria</taxon>
        <taxon>Pseudomonadati</taxon>
        <taxon>Pseudomonadota</taxon>
        <taxon>Betaproteobacteria</taxon>
        <taxon>Neisseriales</taxon>
        <taxon>Neisseriaceae</taxon>
        <taxon>Crenobacter</taxon>
    </lineage>
</organism>
<dbReference type="NCBIfam" id="TIGR00714">
    <property type="entry name" value="hscB"/>
    <property type="match status" value="1"/>
</dbReference>
<dbReference type="RefSeq" id="WP_289829523.1">
    <property type="nucleotide sequence ID" value="NZ_JAUEDK010000011.1"/>
</dbReference>
<dbReference type="SUPFAM" id="SSF47144">
    <property type="entry name" value="HSC20 (HSCB), C-terminal oligomerisation domain"/>
    <property type="match status" value="1"/>
</dbReference>
<dbReference type="InterPro" id="IPR036386">
    <property type="entry name" value="HscB_C_sf"/>
</dbReference>